<dbReference type="Proteomes" id="UP001605036">
    <property type="component" value="Unassembled WGS sequence"/>
</dbReference>
<evidence type="ECO:0008006" key="3">
    <source>
        <dbReference type="Google" id="ProtNLM"/>
    </source>
</evidence>
<evidence type="ECO:0000313" key="2">
    <source>
        <dbReference type="Proteomes" id="UP001605036"/>
    </source>
</evidence>
<proteinExistence type="predicted"/>
<sequence>MTLCHDLWCSLCRNQGHTKEDCRLPKANQMAAANTHWVSEVPMGSMDDYYVEGADGHVYHVSMSGVSSGGPKFAPPRYNPPEYVGGDQDHPSLLGSLDPCLLIRWSVTGAIRRDIMRTTVPMLKYR</sequence>
<evidence type="ECO:0000313" key="1">
    <source>
        <dbReference type="EMBL" id="KAL2624241.1"/>
    </source>
</evidence>
<accession>A0ABD1YC52</accession>
<dbReference type="EMBL" id="JBHFFA010000005">
    <property type="protein sequence ID" value="KAL2624241.1"/>
    <property type="molecule type" value="Genomic_DNA"/>
</dbReference>
<organism evidence="1 2">
    <name type="scientific">Riccia fluitans</name>
    <dbReference type="NCBI Taxonomy" id="41844"/>
    <lineage>
        <taxon>Eukaryota</taxon>
        <taxon>Viridiplantae</taxon>
        <taxon>Streptophyta</taxon>
        <taxon>Embryophyta</taxon>
        <taxon>Marchantiophyta</taxon>
        <taxon>Marchantiopsida</taxon>
        <taxon>Marchantiidae</taxon>
        <taxon>Marchantiales</taxon>
        <taxon>Ricciaceae</taxon>
        <taxon>Riccia</taxon>
    </lineage>
</organism>
<dbReference type="AlphaFoldDB" id="A0ABD1YC52"/>
<gene>
    <name evidence="1" type="ORF">R1flu_008486</name>
</gene>
<name>A0ABD1YC52_9MARC</name>
<reference evidence="1 2" key="1">
    <citation type="submission" date="2024-09" db="EMBL/GenBank/DDBJ databases">
        <title>Chromosome-scale assembly of Riccia fluitans.</title>
        <authorList>
            <person name="Paukszto L."/>
            <person name="Sawicki J."/>
            <person name="Karawczyk K."/>
            <person name="Piernik-Szablinska J."/>
            <person name="Szczecinska M."/>
            <person name="Mazdziarz M."/>
        </authorList>
    </citation>
    <scope>NUCLEOTIDE SEQUENCE [LARGE SCALE GENOMIC DNA]</scope>
    <source>
        <strain evidence="1">Rf_01</strain>
        <tissue evidence="1">Aerial parts of the thallus</tissue>
    </source>
</reference>
<keyword evidence="2" id="KW-1185">Reference proteome</keyword>
<protein>
    <recommendedName>
        <fullName evidence="3">CCHC-type domain-containing protein</fullName>
    </recommendedName>
</protein>
<comment type="caution">
    <text evidence="1">The sequence shown here is derived from an EMBL/GenBank/DDBJ whole genome shotgun (WGS) entry which is preliminary data.</text>
</comment>